<dbReference type="AlphaFoldDB" id="A0AA35L1B2"/>
<keyword evidence="1" id="KW-0863">Zinc-finger</keyword>
<accession>A0AA35L1B2</accession>
<gene>
    <name evidence="4" type="ORF">PODLI_1B001590</name>
</gene>
<evidence type="ECO:0000259" key="3">
    <source>
        <dbReference type="PROSITE" id="PS50158"/>
    </source>
</evidence>
<dbReference type="SMART" id="SM00343">
    <property type="entry name" value="ZnF_C2HC"/>
    <property type="match status" value="1"/>
</dbReference>
<evidence type="ECO:0000256" key="1">
    <source>
        <dbReference type="PROSITE-ProRule" id="PRU00047"/>
    </source>
</evidence>
<evidence type="ECO:0000313" key="4">
    <source>
        <dbReference type="EMBL" id="CAI5788042.1"/>
    </source>
</evidence>
<dbReference type="EMBL" id="OX395137">
    <property type="protein sequence ID" value="CAI5788042.1"/>
    <property type="molecule type" value="Genomic_DNA"/>
</dbReference>
<name>A0AA35L1B2_9SAUR</name>
<dbReference type="InterPro" id="IPR036875">
    <property type="entry name" value="Znf_CCHC_sf"/>
</dbReference>
<keyword evidence="5" id="KW-1185">Reference proteome</keyword>
<protein>
    <submittedName>
        <fullName evidence="4">Catalytic core</fullName>
    </submittedName>
</protein>
<evidence type="ECO:0000256" key="2">
    <source>
        <dbReference type="SAM" id="MobiDB-lite"/>
    </source>
</evidence>
<dbReference type="Pfam" id="PF00098">
    <property type="entry name" value="zf-CCHC"/>
    <property type="match status" value="1"/>
</dbReference>
<dbReference type="GO" id="GO:0003676">
    <property type="term" value="F:nucleic acid binding"/>
    <property type="evidence" value="ECO:0007669"/>
    <property type="project" value="InterPro"/>
</dbReference>
<dbReference type="Proteomes" id="UP001178461">
    <property type="component" value="Chromosome 12"/>
</dbReference>
<sequence length="176" mass="19986">MLFLQLQRRGKRFPDLDQVYILLSSLPPSFNIVIASLESMRQEDLLMAYQEESEKPVEKLSKKADQRSLSRPANQKPRFSGGDGTEERPIDRAMLAKKCYRCGKLGHMKKDCCVKNPGKASDLHETEKQMHFILVAARKEKKIPPDSYILGSGSARIIMNNNTQQIAKRQGQHLSS</sequence>
<feature type="domain" description="CCHC-type" evidence="3">
    <location>
        <begin position="98"/>
        <end position="112"/>
    </location>
</feature>
<keyword evidence="1" id="KW-0479">Metal-binding</keyword>
<evidence type="ECO:0000313" key="5">
    <source>
        <dbReference type="Proteomes" id="UP001178461"/>
    </source>
</evidence>
<keyword evidence="1" id="KW-0862">Zinc</keyword>
<feature type="compositionally biased region" description="Basic and acidic residues" evidence="2">
    <location>
        <begin position="56"/>
        <end position="68"/>
    </location>
</feature>
<dbReference type="InterPro" id="IPR001878">
    <property type="entry name" value="Znf_CCHC"/>
</dbReference>
<dbReference type="PROSITE" id="PS50158">
    <property type="entry name" value="ZF_CCHC"/>
    <property type="match status" value="1"/>
</dbReference>
<feature type="region of interest" description="Disordered" evidence="2">
    <location>
        <begin position="56"/>
        <end position="87"/>
    </location>
</feature>
<proteinExistence type="predicted"/>
<dbReference type="GO" id="GO:0008270">
    <property type="term" value="F:zinc ion binding"/>
    <property type="evidence" value="ECO:0007669"/>
    <property type="project" value="UniProtKB-KW"/>
</dbReference>
<reference evidence="4" key="1">
    <citation type="submission" date="2022-12" db="EMBL/GenBank/DDBJ databases">
        <authorList>
            <person name="Alioto T."/>
            <person name="Alioto T."/>
            <person name="Gomez Garrido J."/>
        </authorList>
    </citation>
    <scope>NUCLEOTIDE SEQUENCE</scope>
</reference>
<dbReference type="SUPFAM" id="SSF57756">
    <property type="entry name" value="Retrovirus zinc finger-like domains"/>
    <property type="match status" value="1"/>
</dbReference>
<dbReference type="Gene3D" id="4.10.60.10">
    <property type="entry name" value="Zinc finger, CCHC-type"/>
    <property type="match status" value="1"/>
</dbReference>
<organism evidence="4 5">
    <name type="scientific">Podarcis lilfordi</name>
    <name type="common">Lilford's wall lizard</name>
    <dbReference type="NCBI Taxonomy" id="74358"/>
    <lineage>
        <taxon>Eukaryota</taxon>
        <taxon>Metazoa</taxon>
        <taxon>Chordata</taxon>
        <taxon>Craniata</taxon>
        <taxon>Vertebrata</taxon>
        <taxon>Euteleostomi</taxon>
        <taxon>Lepidosauria</taxon>
        <taxon>Squamata</taxon>
        <taxon>Bifurcata</taxon>
        <taxon>Unidentata</taxon>
        <taxon>Episquamata</taxon>
        <taxon>Laterata</taxon>
        <taxon>Lacertibaenia</taxon>
        <taxon>Lacertidae</taxon>
        <taxon>Podarcis</taxon>
    </lineage>
</organism>